<protein>
    <submittedName>
        <fullName evidence="2">Uncharacterized protein</fullName>
    </submittedName>
</protein>
<dbReference type="AlphaFoldDB" id="A0A9N9QM23"/>
<gene>
    <name evidence="2" type="ORF">CEUTPL_LOCUS5005</name>
</gene>
<feature type="region of interest" description="Disordered" evidence="1">
    <location>
        <begin position="1"/>
        <end position="68"/>
    </location>
</feature>
<keyword evidence="3" id="KW-1185">Reference proteome</keyword>
<feature type="compositionally biased region" description="Polar residues" evidence="1">
    <location>
        <begin position="11"/>
        <end position="41"/>
    </location>
</feature>
<evidence type="ECO:0000313" key="2">
    <source>
        <dbReference type="EMBL" id="CAG9764365.1"/>
    </source>
</evidence>
<proteinExistence type="predicted"/>
<dbReference type="EMBL" id="OU892278">
    <property type="protein sequence ID" value="CAG9764365.1"/>
    <property type="molecule type" value="Genomic_DNA"/>
</dbReference>
<accession>A0A9N9QM23</accession>
<reference evidence="2" key="1">
    <citation type="submission" date="2022-01" db="EMBL/GenBank/DDBJ databases">
        <authorList>
            <person name="King R."/>
        </authorList>
    </citation>
    <scope>NUCLEOTIDE SEQUENCE</scope>
</reference>
<sequence>MGDRNKELGVPSTSKIQTTCTNNSEIGSSSQAPSAIPTTNFEIGHSLPPLMPLKRQREKEAITPRIPP</sequence>
<evidence type="ECO:0000313" key="3">
    <source>
        <dbReference type="Proteomes" id="UP001152799"/>
    </source>
</evidence>
<name>A0A9N9QM23_9CUCU</name>
<dbReference type="Proteomes" id="UP001152799">
    <property type="component" value="Chromosome 2"/>
</dbReference>
<evidence type="ECO:0000256" key="1">
    <source>
        <dbReference type="SAM" id="MobiDB-lite"/>
    </source>
</evidence>
<organism evidence="2 3">
    <name type="scientific">Ceutorhynchus assimilis</name>
    <name type="common">cabbage seed weevil</name>
    <dbReference type="NCBI Taxonomy" id="467358"/>
    <lineage>
        <taxon>Eukaryota</taxon>
        <taxon>Metazoa</taxon>
        <taxon>Ecdysozoa</taxon>
        <taxon>Arthropoda</taxon>
        <taxon>Hexapoda</taxon>
        <taxon>Insecta</taxon>
        <taxon>Pterygota</taxon>
        <taxon>Neoptera</taxon>
        <taxon>Endopterygota</taxon>
        <taxon>Coleoptera</taxon>
        <taxon>Polyphaga</taxon>
        <taxon>Cucujiformia</taxon>
        <taxon>Curculionidae</taxon>
        <taxon>Ceutorhynchinae</taxon>
        <taxon>Ceutorhynchus</taxon>
    </lineage>
</organism>